<accession>A0ACB5T4A3</accession>
<sequence>MVGHDQSLGGIVGKVLNALHLKLTVQYQLANTPYLDRFLEFVSFQVVKLKSIDMFVGGRYQTRFRRKPNPKFMNLLQSYAHTERVISLDIDDECFFPMNANVNELNWTSQSASRLLRSGLLKKFPALVKLTITFLTWFEDIYHMERIESSLRATSPSLKHLFLSFKFGNVYEDNLTNTLDQVGKFRNTYANSHTRSQAAQ</sequence>
<evidence type="ECO:0000313" key="2">
    <source>
        <dbReference type="Proteomes" id="UP001165064"/>
    </source>
</evidence>
<name>A0ACB5T4A3_AMBMO</name>
<keyword evidence="2" id="KW-1185">Reference proteome</keyword>
<dbReference type="EMBL" id="BSXS01003196">
    <property type="protein sequence ID" value="GME80761.1"/>
    <property type="molecule type" value="Genomic_DNA"/>
</dbReference>
<protein>
    <submittedName>
        <fullName evidence="1">Unnamed protein product</fullName>
    </submittedName>
</protein>
<proteinExistence type="predicted"/>
<gene>
    <name evidence="1" type="ORF">Amon02_000460000</name>
</gene>
<organism evidence="1 2">
    <name type="scientific">Ambrosiozyma monospora</name>
    <name type="common">Yeast</name>
    <name type="synonym">Endomycopsis monosporus</name>
    <dbReference type="NCBI Taxonomy" id="43982"/>
    <lineage>
        <taxon>Eukaryota</taxon>
        <taxon>Fungi</taxon>
        <taxon>Dikarya</taxon>
        <taxon>Ascomycota</taxon>
        <taxon>Saccharomycotina</taxon>
        <taxon>Pichiomycetes</taxon>
        <taxon>Pichiales</taxon>
        <taxon>Pichiaceae</taxon>
        <taxon>Ambrosiozyma</taxon>
    </lineage>
</organism>
<evidence type="ECO:0000313" key="1">
    <source>
        <dbReference type="EMBL" id="GME80761.1"/>
    </source>
</evidence>
<dbReference type="Proteomes" id="UP001165064">
    <property type="component" value="Unassembled WGS sequence"/>
</dbReference>
<reference evidence="1" key="1">
    <citation type="submission" date="2023-04" db="EMBL/GenBank/DDBJ databases">
        <title>Ambrosiozyma monospora NBRC 10751.</title>
        <authorList>
            <person name="Ichikawa N."/>
            <person name="Sato H."/>
            <person name="Tonouchi N."/>
        </authorList>
    </citation>
    <scope>NUCLEOTIDE SEQUENCE</scope>
    <source>
        <strain evidence="1">NBRC 10751</strain>
    </source>
</reference>
<comment type="caution">
    <text evidence="1">The sequence shown here is derived from an EMBL/GenBank/DDBJ whole genome shotgun (WGS) entry which is preliminary data.</text>
</comment>